<dbReference type="RefSeq" id="WP_071501091.1">
    <property type="nucleotide sequence ID" value="NZ_MORL01000001.1"/>
</dbReference>
<name>A0A1S2VPA9_9BACT</name>
<evidence type="ECO:0000313" key="2">
    <source>
        <dbReference type="Proteomes" id="UP000181790"/>
    </source>
</evidence>
<comment type="caution">
    <text evidence="1">The sequence shown here is derived from an EMBL/GenBank/DDBJ whole genome shotgun (WGS) entry which is preliminary data.</text>
</comment>
<reference evidence="1 2" key="1">
    <citation type="submission" date="2016-10" db="EMBL/GenBank/DDBJ databases">
        <title>Arsenicibacter rosenii gen. nov., sp. nov., an efficient arsenic-methylating bacterium isolated from an arsenic-contaminated paddy soil.</title>
        <authorList>
            <person name="Huang K."/>
        </authorList>
    </citation>
    <scope>NUCLEOTIDE SEQUENCE [LARGE SCALE GENOMIC DNA]</scope>
    <source>
        <strain evidence="1 2">SM-1</strain>
    </source>
</reference>
<gene>
    <name evidence="1" type="ORF">BLX24_00220</name>
</gene>
<organism evidence="1 2">
    <name type="scientific">Arsenicibacter rosenii</name>
    <dbReference type="NCBI Taxonomy" id="1750698"/>
    <lineage>
        <taxon>Bacteria</taxon>
        <taxon>Pseudomonadati</taxon>
        <taxon>Bacteroidota</taxon>
        <taxon>Cytophagia</taxon>
        <taxon>Cytophagales</taxon>
        <taxon>Spirosomataceae</taxon>
        <taxon>Arsenicibacter</taxon>
    </lineage>
</organism>
<protein>
    <submittedName>
        <fullName evidence="1">Uncharacterized protein</fullName>
    </submittedName>
</protein>
<keyword evidence="2" id="KW-1185">Reference proteome</keyword>
<evidence type="ECO:0000313" key="1">
    <source>
        <dbReference type="EMBL" id="OIN60589.1"/>
    </source>
</evidence>
<dbReference type="EMBL" id="MORL01000001">
    <property type="protein sequence ID" value="OIN60589.1"/>
    <property type="molecule type" value="Genomic_DNA"/>
</dbReference>
<dbReference type="Proteomes" id="UP000181790">
    <property type="component" value="Unassembled WGS sequence"/>
</dbReference>
<sequence length="143" mass="16259">MILFCHLLSLLVLSQPVRKPVYVVVTNEIAVSNRIVPSTIDRDNKTVVAYDTMTVYTLPCKNDRSAIRLVRVGKKKIIKSASFFEGIKPTDCTWISRHIGLIASTAERSPLIGPVYMVEKKEKQIILTQVVFDIAQEERIKDW</sequence>
<accession>A0A1S2VPA9</accession>
<dbReference type="AlphaFoldDB" id="A0A1S2VPA9"/>
<proteinExistence type="predicted"/>